<feature type="region of interest" description="Disordered" evidence="2">
    <location>
        <begin position="1"/>
        <end position="46"/>
    </location>
</feature>
<proteinExistence type="predicted"/>
<sequence>MFTPQHRSSPSTFAKTVPKPEGNESGILPQIRRGRDKKLAQTSIPVSSSHEKSISVYPADTFMREEQQLESLRYSIFSEPSKSATEMVPDCIQIFEDEEKKLYAAAAPGSLEKDLDEDKKTLMKKIREELLLFNPEKTVVLEGLRELAENFRTELIMKEREIQTMVEEAQRLESERKVEVSFFRSELDARGQEIKALEAEKMNLIAVNAEQQEQIKGLEVTVKTASSIGKTPEEAAATVIQLTKSRASLEAAKKHITELEEKVVELQNQKKQEEQMLREKKAQIESELNEALAHFGPEKFKEITRELQETIHELKITKENLRVSKMAQKQQHKLVLEWKIKVDDIQQKLMEQNESMKEQAETIQRKDREIDDLKGQVNQTEIDLKKQSQHVAHLNDKVNEFMDKYARQAAYIQEQEVKWKAAEARQIVDESDDEEG</sequence>
<feature type="coiled-coil region" evidence="1">
    <location>
        <begin position="242"/>
        <end position="390"/>
    </location>
</feature>
<gene>
    <name evidence="3" type="ORF">GTHE00462_LOCUS40238</name>
</gene>
<evidence type="ECO:0000256" key="2">
    <source>
        <dbReference type="SAM" id="MobiDB-lite"/>
    </source>
</evidence>
<dbReference type="EMBL" id="HBKN01051595">
    <property type="protein sequence ID" value="CAE2342242.1"/>
    <property type="molecule type" value="Transcribed_RNA"/>
</dbReference>
<evidence type="ECO:0000313" key="3">
    <source>
        <dbReference type="EMBL" id="CAE2342242.1"/>
    </source>
</evidence>
<evidence type="ECO:0000256" key="1">
    <source>
        <dbReference type="SAM" id="Coils"/>
    </source>
</evidence>
<organism evidence="3">
    <name type="scientific">Guillardia theta</name>
    <name type="common">Cryptophyte</name>
    <name type="synonym">Cryptomonas phi</name>
    <dbReference type="NCBI Taxonomy" id="55529"/>
    <lineage>
        <taxon>Eukaryota</taxon>
        <taxon>Cryptophyceae</taxon>
        <taxon>Pyrenomonadales</taxon>
        <taxon>Geminigeraceae</taxon>
        <taxon>Guillardia</taxon>
    </lineage>
</organism>
<reference evidence="3" key="1">
    <citation type="submission" date="2021-01" db="EMBL/GenBank/DDBJ databases">
        <authorList>
            <person name="Corre E."/>
            <person name="Pelletier E."/>
            <person name="Niang G."/>
            <person name="Scheremetjew M."/>
            <person name="Finn R."/>
            <person name="Kale V."/>
            <person name="Holt S."/>
            <person name="Cochrane G."/>
            <person name="Meng A."/>
            <person name="Brown T."/>
            <person name="Cohen L."/>
        </authorList>
    </citation>
    <scope>NUCLEOTIDE SEQUENCE</scope>
    <source>
        <strain evidence="3">CCMP 2712</strain>
    </source>
</reference>
<dbReference type="AlphaFoldDB" id="A0A7S4PQ49"/>
<feature type="compositionally biased region" description="Polar residues" evidence="2">
    <location>
        <begin position="1"/>
        <end position="14"/>
    </location>
</feature>
<keyword evidence="1" id="KW-0175">Coiled coil</keyword>
<name>A0A7S4PQ49_GUITH</name>
<protein>
    <submittedName>
        <fullName evidence="3">Uncharacterized protein</fullName>
    </submittedName>
</protein>
<feature type="coiled-coil region" evidence="1">
    <location>
        <begin position="141"/>
        <end position="214"/>
    </location>
</feature>
<accession>A0A7S4PQ49</accession>